<gene>
    <name evidence="1" type="ORF">ACHKAR_08970</name>
</gene>
<accession>A0ABW7N7H6</accession>
<dbReference type="Pfam" id="PF11306">
    <property type="entry name" value="DUF3108"/>
    <property type="match status" value="1"/>
</dbReference>
<keyword evidence="2" id="KW-1185">Reference proteome</keyword>
<evidence type="ECO:0000313" key="2">
    <source>
        <dbReference type="Proteomes" id="UP001610063"/>
    </source>
</evidence>
<comment type="caution">
    <text evidence="1">The sequence shown here is derived from an EMBL/GenBank/DDBJ whole genome shotgun (WGS) entry which is preliminary data.</text>
</comment>
<protein>
    <submittedName>
        <fullName evidence="1">DUF3108 domain-containing protein</fullName>
    </submittedName>
</protein>
<organism evidence="1 2">
    <name type="scientific">Marinoscillum luteum</name>
    <dbReference type="NCBI Taxonomy" id="861051"/>
    <lineage>
        <taxon>Bacteria</taxon>
        <taxon>Pseudomonadati</taxon>
        <taxon>Bacteroidota</taxon>
        <taxon>Cytophagia</taxon>
        <taxon>Cytophagales</taxon>
        <taxon>Reichenbachiellaceae</taxon>
        <taxon>Marinoscillum</taxon>
    </lineage>
</organism>
<dbReference type="InterPro" id="IPR021457">
    <property type="entry name" value="DUF3108"/>
</dbReference>
<dbReference type="EMBL" id="JBIPKE010000015">
    <property type="protein sequence ID" value="MFH6983568.1"/>
    <property type="molecule type" value="Genomic_DNA"/>
</dbReference>
<sequence>MLSFILILFSCYFLEAQPTENEDPTANYKFRTGEHLDFKLSYGWFTVGKASLDIDDNFHSYKNEDCYKVEIKGETAGFLGVFTHVDDRWGAYVKKKDLLPIHAYRNIEEGKYVREERTYFDHAQGKVEVMRYDPRKEKRNPKRMYDIKGDVYDLMSSYLFLRNVEFEKYRKGDTIRIKTFYEDELYNFELVFNGKEEIDSKVGLLQAYKVNFLVPPSDIFPNEQGIVAWISADTNHLPLRIEAEMFFGKAYCDLTGYRNIKYGPDYQ</sequence>
<reference evidence="1 2" key="1">
    <citation type="journal article" date="2013" name="Int. J. Syst. Evol. Microbiol.">
        <title>Marinoscillum luteum sp. nov., isolated from marine sediment.</title>
        <authorList>
            <person name="Cha I.T."/>
            <person name="Park S.J."/>
            <person name="Kim S.J."/>
            <person name="Kim J.G."/>
            <person name="Jung M.Y."/>
            <person name="Shin K.S."/>
            <person name="Kwon K.K."/>
            <person name="Yang S.H."/>
            <person name="Seo Y.S."/>
            <person name="Rhee S.K."/>
        </authorList>
    </citation>
    <scope>NUCLEOTIDE SEQUENCE [LARGE SCALE GENOMIC DNA]</scope>
    <source>
        <strain evidence="1 2">KCTC 23939</strain>
    </source>
</reference>
<dbReference type="Proteomes" id="UP001610063">
    <property type="component" value="Unassembled WGS sequence"/>
</dbReference>
<name>A0ABW7N7H6_9BACT</name>
<proteinExistence type="predicted"/>
<evidence type="ECO:0000313" key="1">
    <source>
        <dbReference type="EMBL" id="MFH6983568.1"/>
    </source>
</evidence>
<dbReference type="RefSeq" id="WP_395417118.1">
    <property type="nucleotide sequence ID" value="NZ_JBIPKE010000015.1"/>
</dbReference>